<dbReference type="GO" id="GO:0016491">
    <property type="term" value="F:oxidoreductase activity"/>
    <property type="evidence" value="ECO:0007669"/>
    <property type="project" value="UniProtKB-KW"/>
</dbReference>
<dbReference type="Proteomes" id="UP000799757">
    <property type="component" value="Unassembled WGS sequence"/>
</dbReference>
<dbReference type="PANTHER" id="PTHR33365">
    <property type="entry name" value="YALI0B05434P"/>
    <property type="match status" value="1"/>
</dbReference>
<keyword evidence="4" id="KW-1133">Transmembrane helix</keyword>
<dbReference type="Pfam" id="PF11807">
    <property type="entry name" value="UstYa"/>
    <property type="match status" value="1"/>
</dbReference>
<dbReference type="AlphaFoldDB" id="A0A6A6XNN5"/>
<keyword evidence="2" id="KW-0560">Oxidoreductase</keyword>
<sequence>MAQGYVYNRVDQIERANISESDGYHESHLDTPGKASTQHPAFFNYLFVIFLIITSFCTGYYISLIASKPKTKAGQMVDHKDILRESTRDFLPPLPNRIERFVLNESFHESPSEDVTAAWTALIPKGQGAINLPITNEYNNNVYNIAVFHSLHCLYTLRQSFFAFHQMATASISIDRPAYEIAYMRKHGSHCIEYIRQQLMCNPDLTLEPIDLETGSPKDWGVERLCVDWEGLVDWAVRERSNDEVGIV</sequence>
<evidence type="ECO:0008006" key="7">
    <source>
        <dbReference type="Google" id="ProtNLM"/>
    </source>
</evidence>
<organism evidence="5 6">
    <name type="scientific">Melanomma pulvis-pyrius CBS 109.77</name>
    <dbReference type="NCBI Taxonomy" id="1314802"/>
    <lineage>
        <taxon>Eukaryota</taxon>
        <taxon>Fungi</taxon>
        <taxon>Dikarya</taxon>
        <taxon>Ascomycota</taxon>
        <taxon>Pezizomycotina</taxon>
        <taxon>Dothideomycetes</taxon>
        <taxon>Pleosporomycetidae</taxon>
        <taxon>Pleosporales</taxon>
        <taxon>Melanommataceae</taxon>
        <taxon>Melanomma</taxon>
    </lineage>
</organism>
<dbReference type="EMBL" id="MU001798">
    <property type="protein sequence ID" value="KAF2797788.1"/>
    <property type="molecule type" value="Genomic_DNA"/>
</dbReference>
<comment type="similarity">
    <text evidence="3">Belongs to the ustYa family.</text>
</comment>
<dbReference type="InterPro" id="IPR021765">
    <property type="entry name" value="UstYa-like"/>
</dbReference>
<keyword evidence="4" id="KW-0812">Transmembrane</keyword>
<protein>
    <recommendedName>
        <fullName evidence="7">Tat pathway signal sequence</fullName>
    </recommendedName>
</protein>
<evidence type="ECO:0000256" key="4">
    <source>
        <dbReference type="SAM" id="Phobius"/>
    </source>
</evidence>
<name>A0A6A6XNN5_9PLEO</name>
<keyword evidence="4" id="KW-0472">Membrane</keyword>
<dbReference type="GO" id="GO:0043386">
    <property type="term" value="P:mycotoxin biosynthetic process"/>
    <property type="evidence" value="ECO:0007669"/>
    <property type="project" value="InterPro"/>
</dbReference>
<gene>
    <name evidence="5" type="ORF">K505DRAFT_358088</name>
</gene>
<reference evidence="5" key="1">
    <citation type="journal article" date="2020" name="Stud. Mycol.">
        <title>101 Dothideomycetes genomes: a test case for predicting lifestyles and emergence of pathogens.</title>
        <authorList>
            <person name="Haridas S."/>
            <person name="Albert R."/>
            <person name="Binder M."/>
            <person name="Bloem J."/>
            <person name="Labutti K."/>
            <person name="Salamov A."/>
            <person name="Andreopoulos B."/>
            <person name="Baker S."/>
            <person name="Barry K."/>
            <person name="Bills G."/>
            <person name="Bluhm B."/>
            <person name="Cannon C."/>
            <person name="Castanera R."/>
            <person name="Culley D."/>
            <person name="Daum C."/>
            <person name="Ezra D."/>
            <person name="Gonzalez J."/>
            <person name="Henrissat B."/>
            <person name="Kuo A."/>
            <person name="Liang C."/>
            <person name="Lipzen A."/>
            <person name="Lutzoni F."/>
            <person name="Magnuson J."/>
            <person name="Mondo S."/>
            <person name="Nolan M."/>
            <person name="Ohm R."/>
            <person name="Pangilinan J."/>
            <person name="Park H.-J."/>
            <person name="Ramirez L."/>
            <person name="Alfaro M."/>
            <person name="Sun H."/>
            <person name="Tritt A."/>
            <person name="Yoshinaga Y."/>
            <person name="Zwiers L.-H."/>
            <person name="Turgeon B."/>
            <person name="Goodwin S."/>
            <person name="Spatafora J."/>
            <person name="Crous P."/>
            <person name="Grigoriev I."/>
        </authorList>
    </citation>
    <scope>NUCLEOTIDE SEQUENCE</scope>
    <source>
        <strain evidence="5">CBS 109.77</strain>
    </source>
</reference>
<dbReference type="OrthoDB" id="3687641at2759"/>
<evidence type="ECO:0000313" key="5">
    <source>
        <dbReference type="EMBL" id="KAF2797788.1"/>
    </source>
</evidence>
<evidence type="ECO:0000256" key="3">
    <source>
        <dbReference type="ARBA" id="ARBA00035112"/>
    </source>
</evidence>
<dbReference type="PANTHER" id="PTHR33365:SF11">
    <property type="entry name" value="TAT PATHWAY SIGNAL SEQUENCE"/>
    <property type="match status" value="1"/>
</dbReference>
<evidence type="ECO:0000313" key="6">
    <source>
        <dbReference type="Proteomes" id="UP000799757"/>
    </source>
</evidence>
<evidence type="ECO:0000256" key="1">
    <source>
        <dbReference type="ARBA" id="ARBA00004685"/>
    </source>
</evidence>
<evidence type="ECO:0000256" key="2">
    <source>
        <dbReference type="ARBA" id="ARBA00023002"/>
    </source>
</evidence>
<feature type="transmembrane region" description="Helical" evidence="4">
    <location>
        <begin position="42"/>
        <end position="62"/>
    </location>
</feature>
<keyword evidence="6" id="KW-1185">Reference proteome</keyword>
<accession>A0A6A6XNN5</accession>
<comment type="pathway">
    <text evidence="1">Mycotoxin biosynthesis.</text>
</comment>
<proteinExistence type="inferred from homology"/>